<evidence type="ECO:0000256" key="1">
    <source>
        <dbReference type="SAM" id="MobiDB-lite"/>
    </source>
</evidence>
<dbReference type="SUPFAM" id="SSF50249">
    <property type="entry name" value="Nucleic acid-binding proteins"/>
    <property type="match status" value="2"/>
</dbReference>
<accession>A0AAP0CRT6</accession>
<dbReference type="PANTHER" id="PTHR48463:SF1">
    <property type="entry name" value="DUF223 DOMAIN-CONTAINING PROTEIN"/>
    <property type="match status" value="1"/>
</dbReference>
<evidence type="ECO:0000259" key="2">
    <source>
        <dbReference type="Pfam" id="PF02721"/>
    </source>
</evidence>
<name>A0AAP0CRT6_9ASTR</name>
<dbReference type="InterPro" id="IPR003871">
    <property type="entry name" value="RFA1B/D_OB_1st"/>
</dbReference>
<dbReference type="EMBL" id="JBCNJP010000023">
    <property type="protein sequence ID" value="KAK9058238.1"/>
    <property type="molecule type" value="Genomic_DNA"/>
</dbReference>
<keyword evidence="4" id="KW-1185">Reference proteome</keyword>
<evidence type="ECO:0000313" key="4">
    <source>
        <dbReference type="Proteomes" id="UP001408789"/>
    </source>
</evidence>
<dbReference type="PANTHER" id="PTHR48463">
    <property type="entry name" value="DUF223 DOMAIN-CONTAINING PROTEIN"/>
    <property type="match status" value="1"/>
</dbReference>
<dbReference type="AlphaFoldDB" id="A0AAP0CRT6"/>
<protein>
    <recommendedName>
        <fullName evidence="2">Replication protein A 70 kDa DNA-binding subunit B/D first OB fold domain-containing protein</fullName>
    </recommendedName>
</protein>
<reference evidence="3 4" key="1">
    <citation type="submission" date="2024-04" db="EMBL/GenBank/DDBJ databases">
        <title>The reference genome of an endangered Asteraceae, Deinandra increscens subsp. villosa, native to the Central Coast of California.</title>
        <authorList>
            <person name="Guilliams M."/>
            <person name="Hasenstab-Lehman K."/>
            <person name="Meyer R."/>
            <person name="Mcevoy S."/>
        </authorList>
    </citation>
    <scope>NUCLEOTIDE SEQUENCE [LARGE SCALE GENOMIC DNA]</scope>
    <source>
        <tissue evidence="3">Leaf</tissue>
    </source>
</reference>
<feature type="region of interest" description="Disordered" evidence="1">
    <location>
        <begin position="438"/>
        <end position="464"/>
    </location>
</feature>
<proteinExistence type="predicted"/>
<feature type="domain" description="Replication protein A 70 kDa DNA-binding subunit B/D first OB fold" evidence="2">
    <location>
        <begin position="5"/>
        <end position="103"/>
    </location>
</feature>
<comment type="caution">
    <text evidence="3">The sequence shown here is derived from an EMBL/GenBank/DDBJ whole genome shotgun (WGS) entry which is preliminary data.</text>
</comment>
<gene>
    <name evidence="3" type="ORF">SSX86_023078</name>
</gene>
<sequence>MALKGITDIKPNVFPFPIEVRVLRKYYPYTGTHEKDLYYLLVDMKGNAIEAKVDKSNKKIDGIIKVNECYLIDKHFCTEPGGSGRIVFHRAALLLAKRTTVTPLGSKNIPTMYFNFARRDMLEERTKDKYPNLTDYYGRVLKSSGLQQNNNYRTVKVTLLDHIGHEIVLTLWQSIAVSFTKEDITGQILAVSAVKVSIYLGRLQLDSTDVTVTYINPPLPNLQEIINSFNEMQKKPMVAAKVKLTEADTETGFTLAELNQKPYAEYKSKLYSCQATIKEIHANHKWFLKKCTFEGCEKTLHEEYLDDDDTSNKTAILSCTKGHTVTDPTYHFIGEHIFNKLLSNNYCVHAILMDSTATMPVTIFNETMSSALGVTCKDMVLVHGYDDDKKVPPSMLQLIGASLKYIIRLRLNSASVVEQIETNTIEYQMKDAIPLLTAPEPKTPASKSTRKQITDSPGKSLFTL</sequence>
<dbReference type="InterPro" id="IPR012340">
    <property type="entry name" value="NA-bd_OB-fold"/>
</dbReference>
<organism evidence="3 4">
    <name type="scientific">Deinandra increscens subsp. villosa</name>
    <dbReference type="NCBI Taxonomy" id="3103831"/>
    <lineage>
        <taxon>Eukaryota</taxon>
        <taxon>Viridiplantae</taxon>
        <taxon>Streptophyta</taxon>
        <taxon>Embryophyta</taxon>
        <taxon>Tracheophyta</taxon>
        <taxon>Spermatophyta</taxon>
        <taxon>Magnoliopsida</taxon>
        <taxon>eudicotyledons</taxon>
        <taxon>Gunneridae</taxon>
        <taxon>Pentapetalae</taxon>
        <taxon>asterids</taxon>
        <taxon>campanulids</taxon>
        <taxon>Asterales</taxon>
        <taxon>Asteraceae</taxon>
        <taxon>Asteroideae</taxon>
        <taxon>Heliantheae alliance</taxon>
        <taxon>Madieae</taxon>
        <taxon>Madiinae</taxon>
        <taxon>Deinandra</taxon>
    </lineage>
</organism>
<dbReference type="Proteomes" id="UP001408789">
    <property type="component" value="Unassembled WGS sequence"/>
</dbReference>
<dbReference type="Gene3D" id="2.40.50.140">
    <property type="entry name" value="Nucleic acid-binding proteins"/>
    <property type="match status" value="2"/>
</dbReference>
<feature type="compositionally biased region" description="Polar residues" evidence="1">
    <location>
        <begin position="454"/>
        <end position="464"/>
    </location>
</feature>
<dbReference type="Pfam" id="PF02721">
    <property type="entry name" value="DUF223"/>
    <property type="match status" value="1"/>
</dbReference>
<evidence type="ECO:0000313" key="3">
    <source>
        <dbReference type="EMBL" id="KAK9058238.1"/>
    </source>
</evidence>